<gene>
    <name evidence="4" type="ORF">H8S84_04470</name>
</gene>
<dbReference type="AlphaFoldDB" id="A0A923N719"/>
<evidence type="ECO:0000259" key="2">
    <source>
        <dbReference type="Pfam" id="PF05299"/>
    </source>
</evidence>
<sequence>MKKAGITVALLMLMFLSYPMVVLAQQNVTEAAIKVLPKTLRVSLTFPGSEQDSVIFKTINEAGQPDYHKNISQLEASIKNSKQLVVKQLNEQEWVVFNNKQKFTLTYTVTSPKKTFMGEKEGENFHPTLFEDFVFAWGNFLLVPHDKVLSSQKVKLTVYAKAYPKFFVSAKTFPSFNDFVNVLLIGGDVRHYENRLIGISIHYIMHGSFAFPDTAFIRAVSKVLEAQIRYMGINIQRQPLLVTLTEGNADNSGGTVVRNAISVYPDKSKPLEANKYDIIRLIAHENFHLWNGQDAIASDPATPEGYYKWFSEGFTEYYANLTLYREHMYSNEDFIDWVNQAIRKYESNPYSLTATPERMKTEYWTNSSVRNVAYNRGALLALLFDLKIKQMTDGHKSLDDLMQMMMKKSREKPFVDSDIIASLQELTQQDWSKFYADHVLGTTPLPFKQVFDDAQLLSATGAQAVFDLGFSTELGGLGLNDVVASVAVGSSAEKAGMLAGDVLKGFSFKWDNVNDDAVFIVERQGKRTKLIYRPVKQTRILQLAETENVTGIQILRNGPQQ</sequence>
<feature type="domain" description="Peptidase M61 catalytic" evidence="2">
    <location>
        <begin position="279"/>
        <end position="370"/>
    </location>
</feature>
<dbReference type="EMBL" id="JACRVF010000001">
    <property type="protein sequence ID" value="MBC5992087.1"/>
    <property type="molecule type" value="Genomic_DNA"/>
</dbReference>
<dbReference type="Proteomes" id="UP000603640">
    <property type="component" value="Unassembled WGS sequence"/>
</dbReference>
<dbReference type="Pfam" id="PF17899">
    <property type="entry name" value="Peptidase_M61_N"/>
    <property type="match status" value="1"/>
</dbReference>
<dbReference type="Gene3D" id="2.60.40.3650">
    <property type="match status" value="1"/>
</dbReference>
<dbReference type="Gene3D" id="1.10.390.10">
    <property type="entry name" value="Neutral Protease Domain 2"/>
    <property type="match status" value="1"/>
</dbReference>
<proteinExistence type="predicted"/>
<evidence type="ECO:0000313" key="4">
    <source>
        <dbReference type="EMBL" id="MBC5992087.1"/>
    </source>
</evidence>
<protein>
    <submittedName>
        <fullName evidence="4">Uncharacterized protein</fullName>
    </submittedName>
</protein>
<feature type="chain" id="PRO_5037801335" evidence="1">
    <location>
        <begin position="25"/>
        <end position="561"/>
    </location>
</feature>
<evidence type="ECO:0000259" key="3">
    <source>
        <dbReference type="Pfam" id="PF17899"/>
    </source>
</evidence>
<dbReference type="InterPro" id="IPR027268">
    <property type="entry name" value="Peptidase_M4/M1_CTD_sf"/>
</dbReference>
<keyword evidence="1" id="KW-0732">Signal</keyword>
<evidence type="ECO:0000313" key="5">
    <source>
        <dbReference type="Proteomes" id="UP000603640"/>
    </source>
</evidence>
<dbReference type="Pfam" id="PF05299">
    <property type="entry name" value="Peptidase_M61"/>
    <property type="match status" value="1"/>
</dbReference>
<comment type="caution">
    <text evidence="4">The sequence shown here is derived from an EMBL/GenBank/DDBJ whole genome shotgun (WGS) entry which is preliminary data.</text>
</comment>
<dbReference type="SUPFAM" id="SSF55486">
    <property type="entry name" value="Metalloproteases ('zincins'), catalytic domain"/>
    <property type="match status" value="1"/>
</dbReference>
<dbReference type="InterPro" id="IPR040756">
    <property type="entry name" value="Peptidase_M61_N"/>
</dbReference>
<feature type="signal peptide" evidence="1">
    <location>
        <begin position="1"/>
        <end position="24"/>
    </location>
</feature>
<keyword evidence="5" id="KW-1185">Reference proteome</keyword>
<reference evidence="4" key="1">
    <citation type="submission" date="2020-08" db="EMBL/GenBank/DDBJ databases">
        <title>Pontibacter sp. SD6 16S ribosomal RNA gene Genome sequencing and assembly.</title>
        <authorList>
            <person name="Kang M."/>
        </authorList>
    </citation>
    <scope>NUCLEOTIDE SEQUENCE</scope>
    <source>
        <strain evidence="4">SD6</strain>
    </source>
</reference>
<name>A0A923N719_9BACT</name>
<dbReference type="InterPro" id="IPR007963">
    <property type="entry name" value="Peptidase_M61_catalytic"/>
</dbReference>
<organism evidence="4 5">
    <name type="scientific">Pontibacter cellulosilyticus</name>
    <dbReference type="NCBI Taxonomy" id="1720253"/>
    <lineage>
        <taxon>Bacteria</taxon>
        <taxon>Pseudomonadati</taxon>
        <taxon>Bacteroidota</taxon>
        <taxon>Cytophagia</taxon>
        <taxon>Cytophagales</taxon>
        <taxon>Hymenobacteraceae</taxon>
        <taxon>Pontibacter</taxon>
    </lineage>
</organism>
<feature type="domain" description="Peptidase M61 N-terminal" evidence="3">
    <location>
        <begin position="66"/>
        <end position="161"/>
    </location>
</feature>
<dbReference type="RefSeq" id="WP_187066048.1">
    <property type="nucleotide sequence ID" value="NZ_JACRVF010000001.1"/>
</dbReference>
<evidence type="ECO:0000256" key="1">
    <source>
        <dbReference type="SAM" id="SignalP"/>
    </source>
</evidence>
<accession>A0A923N719</accession>